<proteinExistence type="predicted"/>
<dbReference type="Proteomes" id="UP000503462">
    <property type="component" value="Chromosome 2"/>
</dbReference>
<organism evidence="1 2">
    <name type="scientific">Peltaster fructicola</name>
    <dbReference type="NCBI Taxonomy" id="286661"/>
    <lineage>
        <taxon>Eukaryota</taxon>
        <taxon>Fungi</taxon>
        <taxon>Dikarya</taxon>
        <taxon>Ascomycota</taxon>
        <taxon>Pezizomycotina</taxon>
        <taxon>Dothideomycetes</taxon>
        <taxon>Dothideomycetes incertae sedis</taxon>
        <taxon>Peltaster</taxon>
    </lineage>
</organism>
<evidence type="ECO:0000313" key="2">
    <source>
        <dbReference type="Proteomes" id="UP000503462"/>
    </source>
</evidence>
<dbReference type="InterPro" id="IPR029058">
    <property type="entry name" value="AB_hydrolase_fold"/>
</dbReference>
<gene>
    <name evidence="1" type="ORF">AMS68_003268</name>
</gene>
<dbReference type="Gene3D" id="3.40.50.1820">
    <property type="entry name" value="alpha/beta hydrolase"/>
    <property type="match status" value="1"/>
</dbReference>
<reference evidence="1 2" key="1">
    <citation type="journal article" date="2016" name="Sci. Rep.">
        <title>Peltaster fructicola genome reveals evolution from an invasive phytopathogen to an ectophytic parasite.</title>
        <authorList>
            <person name="Xu C."/>
            <person name="Chen H."/>
            <person name="Gleason M.L."/>
            <person name="Xu J.R."/>
            <person name="Liu H."/>
            <person name="Zhang R."/>
            <person name="Sun G."/>
        </authorList>
    </citation>
    <scope>NUCLEOTIDE SEQUENCE [LARGE SCALE GENOMIC DNA]</scope>
    <source>
        <strain evidence="1 2">LNHT1506</strain>
    </source>
</reference>
<accession>A0A6H0XSW2</accession>
<dbReference type="AlphaFoldDB" id="A0A6H0XSW2"/>
<dbReference type="EMBL" id="CP051140">
    <property type="protein sequence ID" value="QIW97750.1"/>
    <property type="molecule type" value="Genomic_DNA"/>
</dbReference>
<keyword evidence="2" id="KW-1185">Reference proteome</keyword>
<name>A0A6H0XSW2_9PEZI</name>
<dbReference type="OrthoDB" id="408373at2759"/>
<sequence>MVILNQAISGRPGYGLSEACPDAYDERTNANALVELVSKIFGKDKYIILGGHDRGARAMQRLAVDMGQGAHPEVHGLGVFLADIVPIVDEYDSFANPNSSVGYFHWAFLPRVQDQFSLRMIMAFGGGNMADFLNEQGAGINATAKAQFYSDNALAVYHTFFDQLSVTNASVWDYWSAAGPDYLDMVADQKAGRKIKMPLHVEYSQLNMVTYSGFDMKAIWGNYVDDMSLLTTQAVCCGQGHFIVELAPDETVAQLNEFMDKLGVVRI</sequence>
<evidence type="ECO:0000313" key="1">
    <source>
        <dbReference type="EMBL" id="QIW97750.1"/>
    </source>
</evidence>
<evidence type="ECO:0008006" key="3">
    <source>
        <dbReference type="Google" id="ProtNLM"/>
    </source>
</evidence>
<dbReference type="SUPFAM" id="SSF53474">
    <property type="entry name" value="alpha/beta-Hydrolases"/>
    <property type="match status" value="1"/>
</dbReference>
<protein>
    <recommendedName>
        <fullName evidence="3">AB hydrolase-1 domain-containing protein</fullName>
    </recommendedName>
</protein>